<keyword evidence="3 7" id="KW-1133">Transmembrane helix</keyword>
<evidence type="ECO:0000313" key="8">
    <source>
        <dbReference type="EMBL" id="WNM56985.1"/>
    </source>
</evidence>
<evidence type="ECO:0000256" key="4">
    <source>
        <dbReference type="ARBA" id="ARBA00023136"/>
    </source>
</evidence>
<dbReference type="GO" id="GO:0005886">
    <property type="term" value="C:plasma membrane"/>
    <property type="evidence" value="ECO:0007669"/>
    <property type="project" value="UniProtKB-SubCell"/>
</dbReference>
<keyword evidence="1 7" id="KW-1003">Cell membrane</keyword>
<dbReference type="PANTHER" id="PTHR30518">
    <property type="entry name" value="ENDOLYTIC MUREIN TRANSGLYCOSYLASE"/>
    <property type="match status" value="1"/>
</dbReference>
<evidence type="ECO:0000256" key="3">
    <source>
        <dbReference type="ARBA" id="ARBA00022989"/>
    </source>
</evidence>
<dbReference type="Gene3D" id="3.30.1490.480">
    <property type="entry name" value="Endolytic murein transglycosylase"/>
    <property type="match status" value="1"/>
</dbReference>
<organism evidence="8 9">
    <name type="scientific">Candidatus Nitrospira allomarina</name>
    <dbReference type="NCBI Taxonomy" id="3020900"/>
    <lineage>
        <taxon>Bacteria</taxon>
        <taxon>Pseudomonadati</taxon>
        <taxon>Nitrospirota</taxon>
        <taxon>Nitrospiria</taxon>
        <taxon>Nitrospirales</taxon>
        <taxon>Nitrospiraceae</taxon>
        <taxon>Nitrospira</taxon>
    </lineage>
</organism>
<accession>A0AA96JRJ5</accession>
<dbReference type="GO" id="GO:0009252">
    <property type="term" value="P:peptidoglycan biosynthetic process"/>
    <property type="evidence" value="ECO:0007669"/>
    <property type="project" value="UniProtKB-UniRule"/>
</dbReference>
<dbReference type="PANTHER" id="PTHR30518:SF2">
    <property type="entry name" value="ENDOLYTIC MUREIN TRANSGLYCOSYLASE"/>
    <property type="match status" value="1"/>
</dbReference>
<dbReference type="GO" id="GO:0008932">
    <property type="term" value="F:lytic endotransglycosylase activity"/>
    <property type="evidence" value="ECO:0007669"/>
    <property type="project" value="UniProtKB-UniRule"/>
</dbReference>
<comment type="function">
    <text evidence="7">Functions as a peptidoglycan terminase that cleaves nascent peptidoglycan strands endolytically to terminate their elongation.</text>
</comment>
<proteinExistence type="inferred from homology"/>
<evidence type="ECO:0000313" key="9">
    <source>
        <dbReference type="Proteomes" id="UP001302719"/>
    </source>
</evidence>
<dbReference type="Proteomes" id="UP001302719">
    <property type="component" value="Chromosome"/>
</dbReference>
<dbReference type="Gene3D" id="3.30.160.60">
    <property type="entry name" value="Classic Zinc Finger"/>
    <property type="match status" value="1"/>
</dbReference>
<dbReference type="Pfam" id="PF02618">
    <property type="entry name" value="YceG"/>
    <property type="match status" value="1"/>
</dbReference>
<evidence type="ECO:0000256" key="1">
    <source>
        <dbReference type="ARBA" id="ARBA00022475"/>
    </source>
</evidence>
<dbReference type="KEGG" id="nall:PP769_13490"/>
<evidence type="ECO:0000256" key="6">
    <source>
        <dbReference type="ARBA" id="ARBA00023316"/>
    </source>
</evidence>
<dbReference type="GO" id="GO:0071555">
    <property type="term" value="P:cell wall organization"/>
    <property type="evidence" value="ECO:0007669"/>
    <property type="project" value="UniProtKB-KW"/>
</dbReference>
<keyword evidence="4 7" id="KW-0472">Membrane</keyword>
<comment type="catalytic activity">
    <reaction evidence="7">
        <text>a peptidoglycan chain = a peptidoglycan chain with N-acetyl-1,6-anhydromuramyl-[peptide] at the reducing end + a peptidoglycan chain with N-acetylglucosamine at the non-reducing end.</text>
        <dbReference type="EC" id="4.2.2.29"/>
    </reaction>
</comment>
<sequence>MILVRRTVVSLLTVVVLVMGGFMWMNQPMGGSTQPVLVEIPPGTPFTQVSHILDHHNLIGSEWFFTLLGRVQRVDRNIIPGEYELNAGMQPTELLHKLVKGEVYQYAITIPEGYTVAQIADILDHKRLAVKQDIFRLSHDPIFIQSLNIQAPTLEGYLFPDTYHFSRFTPPESIIRTFVHRFHDVMIPEFKDRAMAMGMTLQEVLTLASVVEKETGLAAERPLVAGVFHNRLRLGIPLQSDPTVIYALESFDGNIRKADLSVDSPYNTYKVRGLPPGPIANPGLAAIHAALYPTTTDFVYFVARNDGSHQFSVTLADHNKAVDFYQRRSMSKRAS</sequence>
<evidence type="ECO:0000256" key="7">
    <source>
        <dbReference type="HAMAP-Rule" id="MF_02065"/>
    </source>
</evidence>
<evidence type="ECO:0000256" key="2">
    <source>
        <dbReference type="ARBA" id="ARBA00022692"/>
    </source>
</evidence>
<evidence type="ECO:0000256" key="5">
    <source>
        <dbReference type="ARBA" id="ARBA00023239"/>
    </source>
</evidence>
<keyword evidence="2 7" id="KW-0812">Transmembrane</keyword>
<dbReference type="EMBL" id="CP116967">
    <property type="protein sequence ID" value="WNM56985.1"/>
    <property type="molecule type" value="Genomic_DNA"/>
</dbReference>
<comment type="subcellular location">
    <subcellularLocation>
        <location evidence="7">Cell membrane</location>
        <topology evidence="7">Single-pass membrane protein</topology>
    </subcellularLocation>
</comment>
<protein>
    <recommendedName>
        <fullName evidence="7">Endolytic murein transglycosylase</fullName>
        <ecNumber evidence="7">4.2.2.29</ecNumber>
    </recommendedName>
    <alternativeName>
        <fullName evidence="7">Peptidoglycan lytic transglycosylase</fullName>
    </alternativeName>
    <alternativeName>
        <fullName evidence="7">Peptidoglycan polymerization terminase</fullName>
    </alternativeName>
</protein>
<keyword evidence="9" id="KW-1185">Reference proteome</keyword>
<keyword evidence="5 7" id="KW-0456">Lyase</keyword>
<dbReference type="AlphaFoldDB" id="A0AA96JRJ5"/>
<keyword evidence="6 7" id="KW-0961">Cell wall biogenesis/degradation</keyword>
<gene>
    <name evidence="7 8" type="primary">mltG</name>
    <name evidence="8" type="ORF">PP769_13490</name>
</gene>
<dbReference type="EC" id="4.2.2.29" evidence="7"/>
<feature type="transmembrane region" description="Helical" evidence="7">
    <location>
        <begin position="7"/>
        <end position="25"/>
    </location>
</feature>
<dbReference type="RefSeq" id="WP_312640956.1">
    <property type="nucleotide sequence ID" value="NZ_CP116967.1"/>
</dbReference>
<reference evidence="8 9" key="1">
    <citation type="submission" date="2023-01" db="EMBL/GenBank/DDBJ databases">
        <title>Cultivation and genomic characterization of new, ubiquitous marine nitrite-oxidizing bacteria from the Nitrospirales.</title>
        <authorList>
            <person name="Mueller A.J."/>
            <person name="Daebeler A."/>
            <person name="Herbold C.W."/>
            <person name="Kirkegaard R.H."/>
            <person name="Daims H."/>
        </authorList>
    </citation>
    <scope>NUCLEOTIDE SEQUENCE [LARGE SCALE GENOMIC DNA]</scope>
    <source>
        <strain evidence="8 9">VA</strain>
    </source>
</reference>
<name>A0AA96JRJ5_9BACT</name>
<dbReference type="HAMAP" id="MF_02065">
    <property type="entry name" value="MltG"/>
    <property type="match status" value="1"/>
</dbReference>
<dbReference type="CDD" id="cd08010">
    <property type="entry name" value="MltG_like"/>
    <property type="match status" value="1"/>
</dbReference>
<comment type="similarity">
    <text evidence="7">Belongs to the transglycosylase MltG family.</text>
</comment>
<dbReference type="InterPro" id="IPR003770">
    <property type="entry name" value="MLTG-like"/>
</dbReference>
<dbReference type="NCBIfam" id="TIGR00247">
    <property type="entry name" value="endolytic transglycosylase MltG"/>
    <property type="match status" value="1"/>
</dbReference>
<feature type="site" description="Important for catalytic activity" evidence="7">
    <location>
        <position position="214"/>
    </location>
</feature>